<protein>
    <submittedName>
        <fullName evidence="4">Rhodanese domain protein</fullName>
    </submittedName>
</protein>
<evidence type="ECO:0000313" key="5">
    <source>
        <dbReference type="Proteomes" id="UP000009102"/>
    </source>
</evidence>
<dbReference type="SUPFAM" id="SSF52821">
    <property type="entry name" value="Rhodanese/Cell cycle control phosphatase"/>
    <property type="match status" value="2"/>
</dbReference>
<dbReference type="Pfam" id="PF00581">
    <property type="entry name" value="Rhodanese"/>
    <property type="match status" value="2"/>
</dbReference>
<dbReference type="RefSeq" id="WP_012823097.1">
    <property type="nucleotide sequence ID" value="NC_013422.1"/>
</dbReference>
<proteinExistence type="predicted"/>
<dbReference type="SMART" id="SM00450">
    <property type="entry name" value="RHOD"/>
    <property type="match status" value="2"/>
</dbReference>
<dbReference type="Proteomes" id="UP000009102">
    <property type="component" value="Chromosome"/>
</dbReference>
<accession>D0KWR4</accession>
<dbReference type="eggNOG" id="COG2897">
    <property type="taxonomic scope" value="Bacteria"/>
</dbReference>
<evidence type="ECO:0000259" key="3">
    <source>
        <dbReference type="PROSITE" id="PS50206"/>
    </source>
</evidence>
<dbReference type="Gene3D" id="3.40.250.10">
    <property type="entry name" value="Rhodanese-like domain"/>
    <property type="match status" value="2"/>
</dbReference>
<dbReference type="PROSITE" id="PS51257">
    <property type="entry name" value="PROKAR_LIPOPROTEIN"/>
    <property type="match status" value="1"/>
</dbReference>
<dbReference type="KEGG" id="hna:Hneap_0198"/>
<dbReference type="PROSITE" id="PS50206">
    <property type="entry name" value="RHODANESE_3"/>
    <property type="match status" value="2"/>
</dbReference>
<feature type="chain" id="PRO_5003009840" evidence="2">
    <location>
        <begin position="22"/>
        <end position="337"/>
    </location>
</feature>
<dbReference type="InterPro" id="IPR051126">
    <property type="entry name" value="Thiosulfate_sulfurtransferase"/>
</dbReference>
<feature type="domain" description="Rhodanese" evidence="3">
    <location>
        <begin position="46"/>
        <end position="182"/>
    </location>
</feature>
<sequence length="337" mass="36860">MRQRCLGKFAFWCFFSFLSCAATQAHATAMLTLPGPVVCAQWLHAHSRDVQIVDVRDDPDSLSTPPIFYTQNGQKHLKRVGGHIPSALSVDFLALRNTHRVDGLSLDFQFPTPAEFQSLMQSICLQSNEPIVIAPTGDSAISLQEGALLALELTVYGVPTSEIALLNGGTHAWITAGFPISTNTIFPASGSHWRAKPARASILAHTADVRRQLDRGGLVLDARPLDQFVGITHSPVVTLPGRIQGATALPAEVMYTRAEDGSWHFLTPEQYRNVLAALDIEMDSRTKADAIVYCNTGQYAAGAWFILNRIIGDSDIRSYEGSLYNWEHHGLPVVGLK</sequence>
<gene>
    <name evidence="4" type="ordered locus">Hneap_0198</name>
</gene>
<dbReference type="STRING" id="555778.Hneap_0198"/>
<feature type="signal peptide" evidence="2">
    <location>
        <begin position="1"/>
        <end position="21"/>
    </location>
</feature>
<dbReference type="PANTHER" id="PTHR43855:SF1">
    <property type="entry name" value="THIOSULFATE SULFURTRANSFERASE"/>
    <property type="match status" value="1"/>
</dbReference>
<dbReference type="InterPro" id="IPR036873">
    <property type="entry name" value="Rhodanese-like_dom_sf"/>
</dbReference>
<dbReference type="HOGENOM" id="CLU_031618_1_2_6"/>
<reference evidence="4 5" key="1">
    <citation type="submission" date="2009-10" db="EMBL/GenBank/DDBJ databases">
        <title>Complete sequence of Halothiobacillus neapolitanus c2.</title>
        <authorList>
            <consortium name="US DOE Joint Genome Institute"/>
            <person name="Lucas S."/>
            <person name="Copeland A."/>
            <person name="Lapidus A."/>
            <person name="Glavina del Rio T."/>
            <person name="Tice H."/>
            <person name="Bruce D."/>
            <person name="Goodwin L."/>
            <person name="Pitluck S."/>
            <person name="Davenport K."/>
            <person name="Brettin T."/>
            <person name="Detter J.C."/>
            <person name="Han C."/>
            <person name="Tapia R."/>
            <person name="Larimer F."/>
            <person name="Land M."/>
            <person name="Hauser L."/>
            <person name="Kyrpides N."/>
            <person name="Mikhailova N."/>
            <person name="Kerfeld C."/>
            <person name="Cannon G."/>
            <person name="Heinhort S."/>
        </authorList>
    </citation>
    <scope>NUCLEOTIDE SEQUENCE [LARGE SCALE GENOMIC DNA]</scope>
    <source>
        <strain evidence="5">ATCC 23641 / c2</strain>
    </source>
</reference>
<dbReference type="AlphaFoldDB" id="D0KWR4"/>
<dbReference type="PANTHER" id="PTHR43855">
    <property type="entry name" value="THIOSULFATE SULFURTRANSFERASE"/>
    <property type="match status" value="1"/>
</dbReference>
<feature type="domain" description="Rhodanese" evidence="3">
    <location>
        <begin position="213"/>
        <end position="335"/>
    </location>
</feature>
<keyword evidence="5" id="KW-1185">Reference proteome</keyword>
<evidence type="ECO:0000256" key="1">
    <source>
        <dbReference type="ARBA" id="ARBA00022737"/>
    </source>
</evidence>
<keyword evidence="1" id="KW-0677">Repeat</keyword>
<dbReference type="EMBL" id="CP001801">
    <property type="protein sequence ID" value="ACX95061.1"/>
    <property type="molecule type" value="Genomic_DNA"/>
</dbReference>
<evidence type="ECO:0000313" key="4">
    <source>
        <dbReference type="EMBL" id="ACX95061.1"/>
    </source>
</evidence>
<name>D0KWR4_HALNC</name>
<organism evidence="4 5">
    <name type="scientific">Halothiobacillus neapolitanus (strain ATCC 23641 / DSM 15147 / CIP 104769 / NCIMB 8539 / c2)</name>
    <name type="common">Thiobacillus neapolitanus</name>
    <dbReference type="NCBI Taxonomy" id="555778"/>
    <lineage>
        <taxon>Bacteria</taxon>
        <taxon>Pseudomonadati</taxon>
        <taxon>Pseudomonadota</taxon>
        <taxon>Gammaproteobacteria</taxon>
        <taxon>Chromatiales</taxon>
        <taxon>Halothiobacillaceae</taxon>
        <taxon>Halothiobacillus</taxon>
    </lineage>
</organism>
<dbReference type="InterPro" id="IPR001763">
    <property type="entry name" value="Rhodanese-like_dom"/>
</dbReference>
<keyword evidence="2" id="KW-0732">Signal</keyword>
<evidence type="ECO:0000256" key="2">
    <source>
        <dbReference type="SAM" id="SignalP"/>
    </source>
</evidence>